<dbReference type="CDD" id="cd09272">
    <property type="entry name" value="RNase_HI_RT_Ty1"/>
    <property type="match status" value="1"/>
</dbReference>
<evidence type="ECO:0000313" key="22">
    <source>
        <dbReference type="EMBL" id="MBW21704.1"/>
    </source>
</evidence>
<evidence type="ECO:0000256" key="12">
    <source>
        <dbReference type="ARBA" id="ARBA00022908"/>
    </source>
</evidence>
<dbReference type="GO" id="GO:0008270">
    <property type="term" value="F:zinc ion binding"/>
    <property type="evidence" value="ECO:0007669"/>
    <property type="project" value="UniProtKB-KW"/>
</dbReference>
<dbReference type="SUPFAM" id="SSF53098">
    <property type="entry name" value="Ribonuclease H-like"/>
    <property type="match status" value="1"/>
</dbReference>
<evidence type="ECO:0000256" key="9">
    <source>
        <dbReference type="ARBA" id="ARBA00022801"/>
    </source>
</evidence>
<keyword evidence="5" id="KW-0479">Metal-binding</keyword>
<dbReference type="GO" id="GO:0003964">
    <property type="term" value="F:RNA-directed DNA polymerase activity"/>
    <property type="evidence" value="ECO:0007669"/>
    <property type="project" value="UniProtKB-KW"/>
</dbReference>
<dbReference type="InterPro" id="IPR001584">
    <property type="entry name" value="Integrase_cat-core"/>
</dbReference>
<keyword evidence="18" id="KW-0862">Zinc</keyword>
<dbReference type="InterPro" id="IPR036397">
    <property type="entry name" value="RNaseH_sf"/>
</dbReference>
<dbReference type="SUPFAM" id="SSF57756">
    <property type="entry name" value="Retrovirus zinc finger-like domains"/>
    <property type="match status" value="1"/>
</dbReference>
<accession>A0A2M3YZL3</accession>
<evidence type="ECO:0000256" key="10">
    <source>
        <dbReference type="ARBA" id="ARBA00022840"/>
    </source>
</evidence>
<comment type="function">
    <text evidence="1">The aspartyl protease (PR) mediates the proteolytic cleavages of the Gag and Gag-Pol polyproteins after assembly of the VLP.</text>
</comment>
<keyword evidence="14" id="KW-0548">Nucleotidyltransferase</keyword>
<dbReference type="PANTHER" id="PTHR42648:SF11">
    <property type="entry name" value="TRANSPOSON TY4-P GAG-POL POLYPROTEIN"/>
    <property type="match status" value="1"/>
</dbReference>
<dbReference type="InterPro" id="IPR054722">
    <property type="entry name" value="PolX-like_BBD"/>
</dbReference>
<sequence>MDSVRVIVPRLSNDNYASWSFKVQMLLQREDVWHAVEGNKPETVTTAWTKANTKAKAIIGLHIEDDQITLIRDCEDAKSAWEALKKFHDNVSEVYLLKKLTSLTLAEGQSMEQHLSTFSELIQRIGASGESIPRKWQVAMLLCSLPPSYDPLTTAIELTNINELTVESVKSKLLAEAEKRKERAGNIESENEKAMRSEVFRRNKKPAGVVCYNCNKPGHLKRNCRLLRNDEAKRVENNNEKPAEECAFTISQEEATEWYVDSGASRHMTGNKEFFNQFSATNTGTVTLANGQKTRINGTGRGTLICTDSEGKPRSILLSDVLYVPKLTSGLISVRSLTRKGLTVLFTGEQCRIKGENKEVIATASSGSLYKLHTTEKALKGLFQTHHEKCIHSLHRRFGHRECGVIEKMCKESGLKVKDCRIKSKCEICLKSKMSRKPFPKKSFSETSEILQLIHTDISGPFGCTVSGYKYYMCIIDDYSRMTFLYLLKHKSEAEDKIREFVAFCKTQIGKTPRVIRSDNGGEYTGNQLKNFLKREGIVSQLTAPYSPQQNGVAERKNRYIQEMVRCMLADAKMEKKFWGEAALTATYIQNRLPTTATGMTPYERWYGQKPSYDHFRIFGCEAWVHIPKERRNKMNSKAERLRFVGYSREQKAYRFVNEDTSKIVISRDAVFKENFSHPSWNEDILKKNKMRNQDHDIGETDDISDVDSCVSNESDAVSDDAFEDANGVFPSESEDLPSTTDRPTRENRGKPPAYLDDYIVGIAKSEDIEPTSWQEAMKSSHHDEWKEAMDAEMFSHEKNSTWEVTELPPDKKAIGCRWVFKLKKNELGNVVRFKARLVAQGFNQQYGVDYDETFAPVTRFNTIRVFLTICGRDRLIAKHLDVATAYLYGDIKEEIYMRQPPGYSLTGQGTKVCKLKRSIYGLKQAARCWNQKLCGVLESIGFKASVTDPCLFMRIKDNSKMYLVTYVDDLLVACKNENEIDNVYTELKKHFEINMLGDVKNFLGVQIIKNQDGILSLSMTRHIDELALKFGLEKAKVARTPMDSGYLKCTDRQDMFEDNNKYRSIVGSLMYIANCGRPDIAASASILGRKLECPSKTDWVAAKRVVRYLIGTRDWCLRLGDGKARCVLEVYTDADWAGDHATRKSTTGYVLFYGGGAVAWGSRRQNCVSLSSMEAEYVAITESCQETLWIRRLLRDLGEEQLGATFIHEDNQGCISFAQSGKISKRSKHIETKEFFVRDLIDRKEIELRYCPTEDMIADILTKALGNIKHKKFSLSLGLTDPVN</sequence>
<evidence type="ECO:0000256" key="17">
    <source>
        <dbReference type="ARBA" id="ARBA00023268"/>
    </source>
</evidence>
<protein>
    <submittedName>
        <fullName evidence="22">Putative retrovirus-related pol polyprotein from transposon tnt</fullName>
    </submittedName>
</protein>
<keyword evidence="12" id="KW-0229">DNA integration</keyword>
<dbReference type="GO" id="GO:0006310">
    <property type="term" value="P:DNA recombination"/>
    <property type="evidence" value="ECO:0007669"/>
    <property type="project" value="UniProtKB-KW"/>
</dbReference>
<dbReference type="GO" id="GO:0003676">
    <property type="term" value="F:nucleic acid binding"/>
    <property type="evidence" value="ECO:0007669"/>
    <property type="project" value="InterPro"/>
</dbReference>
<keyword evidence="7" id="KW-0064">Aspartyl protease</keyword>
<evidence type="ECO:0000256" key="7">
    <source>
        <dbReference type="ARBA" id="ARBA00022750"/>
    </source>
</evidence>
<evidence type="ECO:0000256" key="13">
    <source>
        <dbReference type="ARBA" id="ARBA00022918"/>
    </source>
</evidence>
<feature type="domain" description="CCHC-type" evidence="20">
    <location>
        <begin position="211"/>
        <end position="225"/>
    </location>
</feature>
<keyword evidence="9" id="KW-0378">Hydrolase</keyword>
<keyword evidence="18" id="KW-0863">Zinc-finger</keyword>
<keyword evidence="14" id="KW-0808">Transferase</keyword>
<evidence type="ECO:0000256" key="8">
    <source>
        <dbReference type="ARBA" id="ARBA00022759"/>
    </source>
</evidence>
<dbReference type="GO" id="GO:0003887">
    <property type="term" value="F:DNA-directed DNA polymerase activity"/>
    <property type="evidence" value="ECO:0007669"/>
    <property type="project" value="UniProtKB-KW"/>
</dbReference>
<evidence type="ECO:0000256" key="4">
    <source>
        <dbReference type="ARBA" id="ARBA00022722"/>
    </source>
</evidence>
<dbReference type="InterPro" id="IPR012337">
    <property type="entry name" value="RNaseH-like_sf"/>
</dbReference>
<dbReference type="InterPro" id="IPR039537">
    <property type="entry name" value="Retrotran_Ty1/copia-like"/>
</dbReference>
<reference evidence="22" key="1">
    <citation type="submission" date="2018-01" db="EMBL/GenBank/DDBJ databases">
        <title>An insight into the sialome of Amazonian anophelines.</title>
        <authorList>
            <person name="Ribeiro J.M."/>
            <person name="Scarpassa V."/>
            <person name="Calvo E."/>
        </authorList>
    </citation>
    <scope>NUCLEOTIDE SEQUENCE</scope>
    <source>
        <tissue evidence="22">Salivary glands</tissue>
    </source>
</reference>
<dbReference type="Pfam" id="PF25597">
    <property type="entry name" value="SH3_retrovirus"/>
    <property type="match status" value="1"/>
</dbReference>
<evidence type="ECO:0000256" key="19">
    <source>
        <dbReference type="SAM" id="MobiDB-lite"/>
    </source>
</evidence>
<keyword evidence="3" id="KW-0645">Protease</keyword>
<dbReference type="GO" id="GO:0004190">
    <property type="term" value="F:aspartic-type endopeptidase activity"/>
    <property type="evidence" value="ECO:0007669"/>
    <property type="project" value="UniProtKB-KW"/>
</dbReference>
<keyword evidence="17" id="KW-0511">Multifunctional enzyme</keyword>
<keyword evidence="2" id="KW-1188">Viral release from host cell</keyword>
<evidence type="ECO:0000256" key="3">
    <source>
        <dbReference type="ARBA" id="ARBA00022670"/>
    </source>
</evidence>
<dbReference type="GO" id="GO:0015074">
    <property type="term" value="P:DNA integration"/>
    <property type="evidence" value="ECO:0007669"/>
    <property type="project" value="UniProtKB-KW"/>
</dbReference>
<dbReference type="InterPro" id="IPR001878">
    <property type="entry name" value="Znf_CCHC"/>
</dbReference>
<feature type="region of interest" description="Disordered" evidence="19">
    <location>
        <begin position="724"/>
        <end position="752"/>
    </location>
</feature>
<evidence type="ECO:0000259" key="20">
    <source>
        <dbReference type="PROSITE" id="PS50158"/>
    </source>
</evidence>
<evidence type="ECO:0000259" key="21">
    <source>
        <dbReference type="PROSITE" id="PS50994"/>
    </source>
</evidence>
<dbReference type="Pfam" id="PF00098">
    <property type="entry name" value="zf-CCHC"/>
    <property type="match status" value="1"/>
</dbReference>
<keyword evidence="10" id="KW-0067">ATP-binding</keyword>
<dbReference type="Gene3D" id="3.30.420.10">
    <property type="entry name" value="Ribonuclease H-like superfamily/Ribonuclease H"/>
    <property type="match status" value="1"/>
</dbReference>
<name>A0A2M3YZL3_9DIPT</name>
<evidence type="ECO:0000256" key="11">
    <source>
        <dbReference type="ARBA" id="ARBA00022842"/>
    </source>
</evidence>
<keyword evidence="16" id="KW-0233">DNA recombination</keyword>
<evidence type="ECO:0000256" key="6">
    <source>
        <dbReference type="ARBA" id="ARBA00022741"/>
    </source>
</evidence>
<evidence type="ECO:0000256" key="2">
    <source>
        <dbReference type="ARBA" id="ARBA00022612"/>
    </source>
</evidence>
<dbReference type="PROSITE" id="PS50158">
    <property type="entry name" value="ZF_CCHC"/>
    <property type="match status" value="1"/>
</dbReference>
<keyword evidence="15" id="KW-0917">Virion maturation</keyword>
<dbReference type="PROSITE" id="PS50994">
    <property type="entry name" value="INTEGRASE"/>
    <property type="match status" value="1"/>
</dbReference>
<dbReference type="InterPro" id="IPR057670">
    <property type="entry name" value="SH3_retrovirus"/>
</dbReference>
<evidence type="ECO:0000256" key="1">
    <source>
        <dbReference type="ARBA" id="ARBA00002180"/>
    </source>
</evidence>
<keyword evidence="14" id="KW-0239">DNA-directed DNA polymerase</keyword>
<evidence type="ECO:0000256" key="16">
    <source>
        <dbReference type="ARBA" id="ARBA00023172"/>
    </source>
</evidence>
<proteinExistence type="predicted"/>
<evidence type="ECO:0000256" key="14">
    <source>
        <dbReference type="ARBA" id="ARBA00022932"/>
    </source>
</evidence>
<dbReference type="Pfam" id="PF14223">
    <property type="entry name" value="Retrotran_gag_2"/>
    <property type="match status" value="1"/>
</dbReference>
<dbReference type="GO" id="GO:0004519">
    <property type="term" value="F:endonuclease activity"/>
    <property type="evidence" value="ECO:0007669"/>
    <property type="project" value="UniProtKB-KW"/>
</dbReference>
<evidence type="ECO:0000256" key="18">
    <source>
        <dbReference type="PROSITE-ProRule" id="PRU00047"/>
    </source>
</evidence>
<dbReference type="SMART" id="SM00343">
    <property type="entry name" value="ZnF_C2HC"/>
    <property type="match status" value="1"/>
</dbReference>
<dbReference type="Pfam" id="PF07727">
    <property type="entry name" value="RVT_2"/>
    <property type="match status" value="1"/>
</dbReference>
<dbReference type="PANTHER" id="PTHR42648">
    <property type="entry name" value="TRANSPOSASE, PUTATIVE-RELATED"/>
    <property type="match status" value="1"/>
</dbReference>
<dbReference type="GO" id="GO:0042575">
    <property type="term" value="C:DNA polymerase complex"/>
    <property type="evidence" value="ECO:0007669"/>
    <property type="project" value="UniProtKB-ARBA"/>
</dbReference>
<keyword evidence="6" id="KW-0547">Nucleotide-binding</keyword>
<evidence type="ECO:0000256" key="5">
    <source>
        <dbReference type="ARBA" id="ARBA00022723"/>
    </source>
</evidence>
<dbReference type="InterPro" id="IPR036875">
    <property type="entry name" value="Znf_CCHC_sf"/>
</dbReference>
<dbReference type="GO" id="GO:0006508">
    <property type="term" value="P:proteolysis"/>
    <property type="evidence" value="ECO:0007669"/>
    <property type="project" value="UniProtKB-KW"/>
</dbReference>
<keyword evidence="8" id="KW-0255">Endonuclease</keyword>
<keyword evidence="4" id="KW-0540">Nuclease</keyword>
<organism evidence="22">
    <name type="scientific">Anopheles braziliensis</name>
    <dbReference type="NCBI Taxonomy" id="58242"/>
    <lineage>
        <taxon>Eukaryota</taxon>
        <taxon>Metazoa</taxon>
        <taxon>Ecdysozoa</taxon>
        <taxon>Arthropoda</taxon>
        <taxon>Hexapoda</taxon>
        <taxon>Insecta</taxon>
        <taxon>Pterygota</taxon>
        <taxon>Neoptera</taxon>
        <taxon>Endopterygota</taxon>
        <taxon>Diptera</taxon>
        <taxon>Nematocera</taxon>
        <taxon>Culicoidea</taxon>
        <taxon>Culicidae</taxon>
        <taxon>Anophelinae</taxon>
        <taxon>Anopheles</taxon>
    </lineage>
</organism>
<dbReference type="InterPro" id="IPR043502">
    <property type="entry name" value="DNA/RNA_pol_sf"/>
</dbReference>
<feature type="domain" description="Integrase catalytic" evidence="21">
    <location>
        <begin position="436"/>
        <end position="610"/>
    </location>
</feature>
<dbReference type="Gene3D" id="4.10.60.10">
    <property type="entry name" value="Zinc finger, CCHC-type"/>
    <property type="match status" value="1"/>
</dbReference>
<evidence type="ECO:0000256" key="15">
    <source>
        <dbReference type="ARBA" id="ARBA00023113"/>
    </source>
</evidence>
<keyword evidence="11" id="KW-0460">Magnesium</keyword>
<dbReference type="EMBL" id="GGFM01000953">
    <property type="protein sequence ID" value="MBW21704.1"/>
    <property type="molecule type" value="Transcribed_RNA"/>
</dbReference>
<keyword evidence="13" id="KW-0695">RNA-directed DNA polymerase</keyword>
<dbReference type="Pfam" id="PF00665">
    <property type="entry name" value="rve"/>
    <property type="match status" value="1"/>
</dbReference>
<dbReference type="Pfam" id="PF22936">
    <property type="entry name" value="Pol_BBD"/>
    <property type="match status" value="1"/>
</dbReference>
<dbReference type="InterPro" id="IPR013103">
    <property type="entry name" value="RVT_2"/>
</dbReference>
<dbReference type="SUPFAM" id="SSF56672">
    <property type="entry name" value="DNA/RNA polymerases"/>
    <property type="match status" value="1"/>
</dbReference>
<dbReference type="GO" id="GO:0005524">
    <property type="term" value="F:ATP binding"/>
    <property type="evidence" value="ECO:0007669"/>
    <property type="project" value="UniProtKB-KW"/>
</dbReference>